<name>A0A5J4YT77_PORPP</name>
<dbReference type="InterPro" id="IPR004331">
    <property type="entry name" value="SPX_dom"/>
</dbReference>
<reference evidence="4" key="1">
    <citation type="journal article" date="2019" name="Nat. Commun.">
        <title>Expansion of phycobilisome linker gene families in mesophilic red algae.</title>
        <authorList>
            <person name="Lee J."/>
            <person name="Kim D."/>
            <person name="Bhattacharya D."/>
            <person name="Yoon H.S."/>
        </authorList>
    </citation>
    <scope>NUCLEOTIDE SEQUENCE [LARGE SCALE GENOMIC DNA]</scope>
    <source>
        <strain evidence="4">CCMP 1328</strain>
    </source>
</reference>
<dbReference type="AlphaFoldDB" id="A0A5J4YT77"/>
<proteinExistence type="predicted"/>
<dbReference type="GO" id="GO:0016036">
    <property type="term" value="P:cellular response to phosphate starvation"/>
    <property type="evidence" value="ECO:0007669"/>
    <property type="project" value="InterPro"/>
</dbReference>
<evidence type="ECO:0000259" key="2">
    <source>
        <dbReference type="PROSITE" id="PS51382"/>
    </source>
</evidence>
<dbReference type="Pfam" id="PF03105">
    <property type="entry name" value="SPX"/>
    <property type="match status" value="1"/>
</dbReference>
<sequence>MKFGKKLRRLQKEAARHDGDEWAFISYKRLKKILHQMAAREFAPSLRVELRKVNMFFLDKQHELALACARAELELQYALNKARKVSSMDVNALKGSLIALHAQFVQLELFSTMNFAGFRKILKKYDKKHGTKLKKRCLRQFKLAPFFGITYVNMLAKGVLELISQLERFGKFRRIESANLGGAIAARHSAHTSRHADVIAAWPSTHRAPSSRGSLTESEAGILRVRVGQRRTREQMESEDAENVMPPASSSGRHMPDTDQDLDRARLTKMLKVLVSLPSLRALVSAATAASSMELASYTCSRLVDLVDSVEFAAFSSRACLMQDLSRVSLQARVVSGVLEKKEQTEAIAPIWGLNHDTTHISIHFVYLPAGMQLDMILRDGQERGYIVQLVCGTCRMTQYRQEGCLVRGELALHEQRMCAHAHGVWPAWSLVGLARHHKIEPLTNCLLLYVTLGGLVLKPAVTFENTGVATDTGATLHARRGAVQRLIPLDDL</sequence>
<organism evidence="3 4">
    <name type="scientific">Porphyridium purpureum</name>
    <name type="common">Red alga</name>
    <name type="synonym">Porphyridium cruentum</name>
    <dbReference type="NCBI Taxonomy" id="35688"/>
    <lineage>
        <taxon>Eukaryota</taxon>
        <taxon>Rhodophyta</taxon>
        <taxon>Bangiophyceae</taxon>
        <taxon>Porphyridiales</taxon>
        <taxon>Porphyridiaceae</taxon>
        <taxon>Porphyridium</taxon>
    </lineage>
</organism>
<dbReference type="PANTHER" id="PTHR45978:SF7">
    <property type="entry name" value="SPX DOMAIN-CONTAINING PROTEIN 4"/>
    <property type="match status" value="1"/>
</dbReference>
<dbReference type="Proteomes" id="UP000324585">
    <property type="component" value="Unassembled WGS sequence"/>
</dbReference>
<feature type="domain" description="SPX" evidence="2">
    <location>
        <begin position="1"/>
        <end position="139"/>
    </location>
</feature>
<keyword evidence="4" id="KW-1185">Reference proteome</keyword>
<dbReference type="PROSITE" id="PS51382">
    <property type="entry name" value="SPX"/>
    <property type="match status" value="1"/>
</dbReference>
<evidence type="ECO:0000313" key="3">
    <source>
        <dbReference type="EMBL" id="KAA8494546.1"/>
    </source>
</evidence>
<evidence type="ECO:0000313" key="4">
    <source>
        <dbReference type="Proteomes" id="UP000324585"/>
    </source>
</evidence>
<protein>
    <submittedName>
        <fullName evidence="3">SPX domain-containing protein 3</fullName>
    </submittedName>
</protein>
<comment type="caution">
    <text evidence="3">The sequence shown here is derived from an EMBL/GenBank/DDBJ whole genome shotgun (WGS) entry which is preliminary data.</text>
</comment>
<feature type="region of interest" description="Disordered" evidence="1">
    <location>
        <begin position="229"/>
        <end position="259"/>
    </location>
</feature>
<accession>A0A5J4YT77</accession>
<dbReference type="PANTHER" id="PTHR45978">
    <property type="entry name" value="SPX DOMAIN-CONTAINING PROTEIN 3"/>
    <property type="match status" value="1"/>
</dbReference>
<dbReference type="EMBL" id="VRMN01000004">
    <property type="protein sequence ID" value="KAA8494546.1"/>
    <property type="molecule type" value="Genomic_DNA"/>
</dbReference>
<gene>
    <name evidence="3" type="ORF">FVE85_2787</name>
</gene>
<dbReference type="OrthoDB" id="6493944at2759"/>
<evidence type="ECO:0000256" key="1">
    <source>
        <dbReference type="SAM" id="MobiDB-lite"/>
    </source>
</evidence>
<dbReference type="InterPro" id="IPR031142">
    <property type="entry name" value="SPX_prot"/>
</dbReference>